<dbReference type="Pfam" id="PF13489">
    <property type="entry name" value="Methyltransf_23"/>
    <property type="match status" value="1"/>
</dbReference>
<protein>
    <submittedName>
        <fullName evidence="1">Class I SAM-dependent methyltransferase</fullName>
    </submittedName>
</protein>
<dbReference type="GO" id="GO:0008168">
    <property type="term" value="F:methyltransferase activity"/>
    <property type="evidence" value="ECO:0007669"/>
    <property type="project" value="UniProtKB-KW"/>
</dbReference>
<dbReference type="OrthoDB" id="9816564at2"/>
<dbReference type="Proteomes" id="UP000293331">
    <property type="component" value="Unassembled WGS sequence"/>
</dbReference>
<dbReference type="SUPFAM" id="SSF53335">
    <property type="entry name" value="S-adenosyl-L-methionine-dependent methyltransferases"/>
    <property type="match status" value="1"/>
</dbReference>
<dbReference type="GO" id="GO:0032259">
    <property type="term" value="P:methylation"/>
    <property type="evidence" value="ECO:0007669"/>
    <property type="project" value="UniProtKB-KW"/>
</dbReference>
<keyword evidence="1" id="KW-0808">Transferase</keyword>
<proteinExistence type="predicted"/>
<evidence type="ECO:0000313" key="1">
    <source>
        <dbReference type="EMBL" id="RYU87358.1"/>
    </source>
</evidence>
<reference evidence="1 2" key="1">
    <citation type="submission" date="2019-02" db="EMBL/GenBank/DDBJ databases">
        <title>Bacterial novel species Mucilaginibacter sp. 17JY9-4 isolated from soil.</title>
        <authorList>
            <person name="Jung H.-Y."/>
        </authorList>
    </citation>
    <scope>NUCLEOTIDE SEQUENCE [LARGE SCALE GENOMIC DNA]</scope>
    <source>
        <strain evidence="1 2">17JY9-4</strain>
    </source>
</reference>
<organism evidence="1 2">
    <name type="scientific">Mucilaginibacter terrigena</name>
    <dbReference type="NCBI Taxonomy" id="2492395"/>
    <lineage>
        <taxon>Bacteria</taxon>
        <taxon>Pseudomonadati</taxon>
        <taxon>Bacteroidota</taxon>
        <taxon>Sphingobacteriia</taxon>
        <taxon>Sphingobacteriales</taxon>
        <taxon>Sphingobacteriaceae</taxon>
        <taxon>Mucilaginibacter</taxon>
    </lineage>
</organism>
<dbReference type="InterPro" id="IPR029063">
    <property type="entry name" value="SAM-dependent_MTases_sf"/>
</dbReference>
<dbReference type="Gene3D" id="3.40.50.150">
    <property type="entry name" value="Vaccinia Virus protein VP39"/>
    <property type="match status" value="1"/>
</dbReference>
<comment type="caution">
    <text evidence="1">The sequence shown here is derived from an EMBL/GenBank/DDBJ whole genome shotgun (WGS) entry which is preliminary data.</text>
</comment>
<keyword evidence="2" id="KW-1185">Reference proteome</keyword>
<gene>
    <name evidence="1" type="ORF">EWM62_16755</name>
</gene>
<dbReference type="EMBL" id="SEWG01000007">
    <property type="protein sequence ID" value="RYU87358.1"/>
    <property type="molecule type" value="Genomic_DNA"/>
</dbReference>
<sequence>MIGIAILLTRSAVSICKDVYLKVQKSAYLKMQSKITGGDTTYLFTARILNKYDIKYYRCNQTGFIQTEEPYWLEEAYSSAITKLDVGLPYRNIYLTDKISRILLPNFNYKGIFLDYAGGYGLFTRLMRDKGFNFYHTDQYCQNLFAEYFDLKDLPANTHFEAVTAFEVFEHLPDPVPQIKQMLEFSDNLIFSTELQPATINSVDDWPYFATETGQHIAFYNEASLKAIADQLGYHFYTDGSFVHLFTKTKFNINPLVLPKEGYLLRKARRLIQKAERKMGMPDGLLLRDWQYIRDKLNAKS</sequence>
<name>A0A4Q5LI26_9SPHI</name>
<accession>A0A4Q5LI26</accession>
<evidence type="ECO:0000313" key="2">
    <source>
        <dbReference type="Proteomes" id="UP000293331"/>
    </source>
</evidence>
<keyword evidence="1" id="KW-0489">Methyltransferase</keyword>
<dbReference type="AlphaFoldDB" id="A0A4Q5LI26"/>